<proteinExistence type="predicted"/>
<accession>W9YQX3</accession>
<dbReference type="InterPro" id="IPR029069">
    <property type="entry name" value="HotDog_dom_sf"/>
</dbReference>
<dbReference type="Gene3D" id="3.10.129.10">
    <property type="entry name" value="Hotdog Thioesterase"/>
    <property type="match status" value="1"/>
</dbReference>
<keyword evidence="3" id="KW-1185">Reference proteome</keyword>
<dbReference type="STRING" id="1182542.W9YQX3"/>
<dbReference type="GO" id="GO:0005739">
    <property type="term" value="C:mitochondrion"/>
    <property type="evidence" value="ECO:0007669"/>
    <property type="project" value="TreeGrafter"/>
</dbReference>
<dbReference type="RefSeq" id="XP_007728955.1">
    <property type="nucleotide sequence ID" value="XM_007730765.1"/>
</dbReference>
<dbReference type="GO" id="GO:0019171">
    <property type="term" value="F:(3R)-hydroxyacyl-[acyl-carrier-protein] dehydratase activity"/>
    <property type="evidence" value="ECO:0007669"/>
    <property type="project" value="TreeGrafter"/>
</dbReference>
<dbReference type="SUPFAM" id="SSF54637">
    <property type="entry name" value="Thioesterase/thiol ester dehydrase-isomerase"/>
    <property type="match status" value="1"/>
</dbReference>
<dbReference type="HOGENOM" id="CLU_028690_4_0_1"/>
<reference evidence="2 3" key="1">
    <citation type="submission" date="2013-03" db="EMBL/GenBank/DDBJ databases">
        <title>The Genome Sequence of Capronia epimyces CBS 606.96.</title>
        <authorList>
            <consortium name="The Broad Institute Genomics Platform"/>
            <person name="Cuomo C."/>
            <person name="de Hoog S."/>
            <person name="Gorbushina A."/>
            <person name="Walker B."/>
            <person name="Young S.K."/>
            <person name="Zeng Q."/>
            <person name="Gargeya S."/>
            <person name="Fitzgerald M."/>
            <person name="Haas B."/>
            <person name="Abouelleil A."/>
            <person name="Allen A.W."/>
            <person name="Alvarado L."/>
            <person name="Arachchi H.M."/>
            <person name="Berlin A.M."/>
            <person name="Chapman S.B."/>
            <person name="Gainer-Dewar J."/>
            <person name="Goldberg J."/>
            <person name="Griggs A."/>
            <person name="Gujja S."/>
            <person name="Hansen M."/>
            <person name="Howarth C."/>
            <person name="Imamovic A."/>
            <person name="Ireland A."/>
            <person name="Larimer J."/>
            <person name="McCowan C."/>
            <person name="Murphy C."/>
            <person name="Pearson M."/>
            <person name="Poon T.W."/>
            <person name="Priest M."/>
            <person name="Roberts A."/>
            <person name="Saif S."/>
            <person name="Shea T."/>
            <person name="Sisk P."/>
            <person name="Sykes S."/>
            <person name="Wortman J."/>
            <person name="Nusbaum C."/>
            <person name="Birren B."/>
        </authorList>
    </citation>
    <scope>NUCLEOTIDE SEQUENCE [LARGE SCALE GENOMIC DNA]</scope>
    <source>
        <strain evidence="2 3">CBS 606.96</strain>
    </source>
</reference>
<dbReference type="eggNOG" id="ENOG502S5QU">
    <property type="taxonomic scope" value="Eukaryota"/>
</dbReference>
<dbReference type="OrthoDB" id="3257538at2759"/>
<dbReference type="Proteomes" id="UP000019478">
    <property type="component" value="Unassembled WGS sequence"/>
</dbReference>
<evidence type="ECO:0008006" key="4">
    <source>
        <dbReference type="Google" id="ProtNLM"/>
    </source>
</evidence>
<evidence type="ECO:0000313" key="3">
    <source>
        <dbReference type="Proteomes" id="UP000019478"/>
    </source>
</evidence>
<dbReference type="AlphaFoldDB" id="W9YQX3"/>
<dbReference type="EMBL" id="AMGY01000001">
    <property type="protein sequence ID" value="EXJ92065.1"/>
    <property type="molecule type" value="Genomic_DNA"/>
</dbReference>
<evidence type="ECO:0000256" key="1">
    <source>
        <dbReference type="SAM" id="MobiDB-lite"/>
    </source>
</evidence>
<dbReference type="InterPro" id="IPR052741">
    <property type="entry name" value="Mitochondrial_HTD2"/>
</dbReference>
<protein>
    <recommendedName>
        <fullName evidence="4">MaoC-like domain-containing protein</fullName>
    </recommendedName>
</protein>
<organism evidence="2 3">
    <name type="scientific">Capronia epimyces CBS 606.96</name>
    <dbReference type="NCBI Taxonomy" id="1182542"/>
    <lineage>
        <taxon>Eukaryota</taxon>
        <taxon>Fungi</taxon>
        <taxon>Dikarya</taxon>
        <taxon>Ascomycota</taxon>
        <taxon>Pezizomycotina</taxon>
        <taxon>Eurotiomycetes</taxon>
        <taxon>Chaetothyriomycetidae</taxon>
        <taxon>Chaetothyriales</taxon>
        <taxon>Herpotrichiellaceae</taxon>
        <taxon>Capronia</taxon>
    </lineage>
</organism>
<evidence type="ECO:0000313" key="2">
    <source>
        <dbReference type="EMBL" id="EXJ92065.1"/>
    </source>
</evidence>
<sequence>MKARQLPTQSGPWTVSHVRDLRQALRQHLSLAHQGSLIPPGFHHVSFNRIVEENQLCEDGAERSHAPSDAWKFRVWAGGHMGFDMPRVHVNTTKFVKVSERITDVRVVGDPARDDSKIFVTLTKWLRASLHKKNDDTDIDTDTSGGSSAFASMIREQKHLCFMRDVPPSLKAAGSTPRRLPPPTEPFHSQTMTPSRTLLFRFSALSQNAHAIHLDADFTRRVYGIPDLLVQGPLTSVLMLEVLRKALRMASRVEDGRFSQDGRFQLYSSESDPDHNHVLAVREFEYRNLLPLFVDEPITIACKRAVTNDSPSAYNSHVGGSEGEGGWPASPGEKWDVWIQKGQGDNAMLAVKGKALVQPVRVARRPGKRMA</sequence>
<gene>
    <name evidence="2" type="ORF">A1O3_00615</name>
</gene>
<name>W9YQX3_9EURO</name>
<comment type="caution">
    <text evidence="2">The sequence shown here is derived from an EMBL/GenBank/DDBJ whole genome shotgun (WGS) entry which is preliminary data.</text>
</comment>
<dbReference type="GeneID" id="19164755"/>
<dbReference type="PANTHER" id="PTHR28152:SF1">
    <property type="entry name" value="HYDROXYACYL-THIOESTER DEHYDRATASE TYPE 2, MITOCHONDRIAL"/>
    <property type="match status" value="1"/>
</dbReference>
<feature type="region of interest" description="Disordered" evidence="1">
    <location>
        <begin position="171"/>
        <end position="191"/>
    </location>
</feature>
<dbReference type="PANTHER" id="PTHR28152">
    <property type="entry name" value="HYDROXYACYL-THIOESTER DEHYDRATASE TYPE 2, MITOCHONDRIAL"/>
    <property type="match status" value="1"/>
</dbReference>